<proteinExistence type="predicted"/>
<organism evidence="1">
    <name type="scientific">marine sediment metagenome</name>
    <dbReference type="NCBI Taxonomy" id="412755"/>
    <lineage>
        <taxon>unclassified sequences</taxon>
        <taxon>metagenomes</taxon>
        <taxon>ecological metagenomes</taxon>
    </lineage>
</organism>
<protein>
    <submittedName>
        <fullName evidence="1">Uncharacterized protein</fullName>
    </submittedName>
</protein>
<comment type="caution">
    <text evidence="1">The sequence shown here is derived from an EMBL/GenBank/DDBJ whole genome shotgun (WGS) entry which is preliminary data.</text>
</comment>
<evidence type="ECO:0000313" key="1">
    <source>
        <dbReference type="EMBL" id="KKL92358.1"/>
    </source>
</evidence>
<gene>
    <name evidence="1" type="ORF">LCGC14_1885490</name>
</gene>
<dbReference type="AlphaFoldDB" id="A0A0F9G143"/>
<name>A0A0F9G143_9ZZZZ</name>
<reference evidence="1" key="1">
    <citation type="journal article" date="2015" name="Nature">
        <title>Complex archaea that bridge the gap between prokaryotes and eukaryotes.</title>
        <authorList>
            <person name="Spang A."/>
            <person name="Saw J.H."/>
            <person name="Jorgensen S.L."/>
            <person name="Zaremba-Niedzwiedzka K."/>
            <person name="Martijn J."/>
            <person name="Lind A.E."/>
            <person name="van Eijk R."/>
            <person name="Schleper C."/>
            <person name="Guy L."/>
            <person name="Ettema T.J."/>
        </authorList>
    </citation>
    <scope>NUCLEOTIDE SEQUENCE</scope>
</reference>
<dbReference type="Gene3D" id="2.60.120.260">
    <property type="entry name" value="Galactose-binding domain-like"/>
    <property type="match status" value="1"/>
</dbReference>
<accession>A0A0F9G143</accession>
<sequence>MAKFFLQNPGFELGDRDWSKGTGWAISKDAPTSRSGSWRAVFTGAAEANLDSTLFFAVRPGLKVSASVYFDGAVATAGTGVLRLKWSNSNQDLLSVSSSAGIAFGSGYSQEVLTDIVAPAQAKFVQVRAVITTPNGSTWRLDDADMSGSLVENLPSTAKIQSHTLVPARTIGMFDPLIGVDKFTEFNAGMSDKWGGMFTFIPLHPSDDLGELLGFLERLGRIERFFAFDPDRLVPKNGVVNNMTVDGTTTNGTNRIPVKAGPVSSTALVVGDYIEIKDQYFQLKRDLEIGPEGTGEAIVWPSVRSTFADGEDIITDNPKMIARVTSEVPRRSDHDRWTQLSMSWEEV</sequence>
<dbReference type="EMBL" id="LAZR01019489">
    <property type="protein sequence ID" value="KKL92358.1"/>
    <property type="molecule type" value="Genomic_DNA"/>
</dbReference>